<accession>X1UB59</accession>
<dbReference type="EMBL" id="BARW01018926">
    <property type="protein sequence ID" value="GAI89564.1"/>
    <property type="molecule type" value="Genomic_DNA"/>
</dbReference>
<comment type="caution">
    <text evidence="1">The sequence shown here is derived from an EMBL/GenBank/DDBJ whole genome shotgun (WGS) entry which is preliminary data.</text>
</comment>
<sequence>MSSRKEMIPTPIRAARQTMYLCGPEWKLLCRIRSKIRNITLKHTKSQIQEILLNVMDDMNETFNDWPEDPK</sequence>
<gene>
    <name evidence="1" type="ORF">S12H4_32296</name>
</gene>
<evidence type="ECO:0000313" key="1">
    <source>
        <dbReference type="EMBL" id="GAI89564.1"/>
    </source>
</evidence>
<protein>
    <submittedName>
        <fullName evidence="1">Uncharacterized protein</fullName>
    </submittedName>
</protein>
<proteinExistence type="predicted"/>
<reference evidence="1" key="1">
    <citation type="journal article" date="2014" name="Front. Microbiol.">
        <title>High frequency of phylogenetically diverse reductive dehalogenase-homologous genes in deep subseafloor sedimentary metagenomes.</title>
        <authorList>
            <person name="Kawai M."/>
            <person name="Futagami T."/>
            <person name="Toyoda A."/>
            <person name="Takaki Y."/>
            <person name="Nishi S."/>
            <person name="Hori S."/>
            <person name="Arai W."/>
            <person name="Tsubouchi T."/>
            <person name="Morono Y."/>
            <person name="Uchiyama I."/>
            <person name="Ito T."/>
            <person name="Fujiyama A."/>
            <person name="Inagaki F."/>
            <person name="Takami H."/>
        </authorList>
    </citation>
    <scope>NUCLEOTIDE SEQUENCE</scope>
    <source>
        <strain evidence="1">Expedition CK06-06</strain>
    </source>
</reference>
<name>X1UB59_9ZZZZ</name>
<dbReference type="AlphaFoldDB" id="X1UB59"/>
<organism evidence="1">
    <name type="scientific">marine sediment metagenome</name>
    <dbReference type="NCBI Taxonomy" id="412755"/>
    <lineage>
        <taxon>unclassified sequences</taxon>
        <taxon>metagenomes</taxon>
        <taxon>ecological metagenomes</taxon>
    </lineage>
</organism>